<feature type="transmembrane region" description="Helical" evidence="1">
    <location>
        <begin position="215"/>
        <end position="233"/>
    </location>
</feature>
<sequence length="717" mass="80632">MSEQEPSYTKPLKADLEAIFHNHEKWLNSNGHEGNPAILENLDLTKTHLDRISFSLYGKNLSKAFIENVNFTGSYLESVKLIGADLKRVTFESAILNKSTLVKANCYDCSFNNSFILDADLSNSTFEKCQFKKAKLAGSDLKNSKFPQSNFEEAYLLRTKLDESNFQDSNFEKVTGLLGSQLAGTDLSGAKISEDIRKFEGLARIEELSKKAGKLFILMLVGCLYSWLTIATTTDSQLFLDSKYYDLPIIQTAIPITPFFYVAPLILLGIYIWFHLYLQRLWEEMAALPAIFPDGKALDQKVFPWLLSGFIRAYIPLLKTNLPDLFGLQFIASLVLAWGLVPFILSEFWVRVIPTHDETFILTLASIFSISLGFGIYFFSLARLTLDKSLKRPRIFGISFSACLFALLILVLVSRAAVNITTTSEWWPFYLKTDAYSLEPRHPMDQYLSSNLAWSKKINYALLEFLQELGLRTYPKFYRENLTQPPESWPQDFEHISKIEGADFRGKNLRHLYAEGGFWANSRFNGADLSYAFLMAVYLGGADFSRSNLTGALMLSTLENAKLLGANLANVRMGGKYKKADFRGANFGKAFIINADFSQTFLAGTTFESAIFDAVNFEQAIFSGPYPIFDNQASIESPGISLVIEKTKEGTSDFSNAVFRFGNFNKTNLEGVKFFKTKFFDVDLSGSQGLAQAQIDEACVDEKTKLPVGIKRPNPCP</sequence>
<evidence type="ECO:0000313" key="2">
    <source>
        <dbReference type="EMBL" id="WNM62467.1"/>
    </source>
</evidence>
<keyword evidence="3" id="KW-1185">Reference proteome</keyword>
<keyword evidence="1" id="KW-0472">Membrane</keyword>
<dbReference type="SUPFAM" id="SSF141571">
    <property type="entry name" value="Pentapeptide repeat-like"/>
    <property type="match status" value="2"/>
</dbReference>
<dbReference type="InterPro" id="IPR001646">
    <property type="entry name" value="5peptide_repeat"/>
</dbReference>
<evidence type="ECO:0000313" key="3">
    <source>
        <dbReference type="Proteomes" id="UP001302494"/>
    </source>
</evidence>
<accession>A0AA96GJG4</accession>
<evidence type="ECO:0000256" key="1">
    <source>
        <dbReference type="SAM" id="Phobius"/>
    </source>
</evidence>
<feature type="transmembrane region" description="Helical" evidence="1">
    <location>
        <begin position="253"/>
        <end position="274"/>
    </location>
</feature>
<keyword evidence="1" id="KW-0812">Transmembrane</keyword>
<keyword evidence="1" id="KW-1133">Transmembrane helix</keyword>
<dbReference type="PANTHER" id="PTHR14136">
    <property type="entry name" value="BTB_POZ DOMAIN-CONTAINING PROTEIN KCTD9"/>
    <property type="match status" value="1"/>
</dbReference>
<gene>
    <name evidence="2" type="ORF">PQG83_01605</name>
</gene>
<feature type="transmembrane region" description="Helical" evidence="1">
    <location>
        <begin position="394"/>
        <end position="413"/>
    </location>
</feature>
<dbReference type="RefSeq" id="WP_312746010.1">
    <property type="nucleotide sequence ID" value="NZ_CP116968.1"/>
</dbReference>
<dbReference type="KEGG" id="nneo:PQG83_01605"/>
<protein>
    <submittedName>
        <fullName evidence="2">Pentapeptide repeat-containing protein</fullName>
    </submittedName>
</protein>
<dbReference type="AlphaFoldDB" id="A0AA96GJG4"/>
<dbReference type="Pfam" id="PF00805">
    <property type="entry name" value="Pentapeptide"/>
    <property type="match status" value="4"/>
</dbReference>
<dbReference type="PANTHER" id="PTHR14136:SF17">
    <property type="entry name" value="BTB_POZ DOMAIN-CONTAINING PROTEIN KCTD9"/>
    <property type="match status" value="1"/>
</dbReference>
<feature type="transmembrane region" description="Helical" evidence="1">
    <location>
        <begin position="325"/>
        <end position="345"/>
    </location>
</feature>
<dbReference type="Proteomes" id="UP001302494">
    <property type="component" value="Chromosome"/>
</dbReference>
<proteinExistence type="predicted"/>
<feature type="transmembrane region" description="Helical" evidence="1">
    <location>
        <begin position="360"/>
        <end position="382"/>
    </location>
</feature>
<dbReference type="InterPro" id="IPR051082">
    <property type="entry name" value="Pentapeptide-BTB/POZ_domain"/>
</dbReference>
<reference evidence="2 3" key="1">
    <citation type="submission" date="2023-01" db="EMBL/GenBank/DDBJ databases">
        <title>Cultivation and genomic characterization of new, ubiquitous marine nitrite-oxidizing bacteria from the Nitrospirales.</title>
        <authorList>
            <person name="Mueller A.J."/>
            <person name="Daebeler A."/>
            <person name="Herbold C.W."/>
            <person name="Kirkegaard R.H."/>
            <person name="Daims H."/>
        </authorList>
    </citation>
    <scope>NUCLEOTIDE SEQUENCE [LARGE SCALE GENOMIC DNA]</scope>
    <source>
        <strain evidence="2 3">DK</strain>
    </source>
</reference>
<organism evidence="2 3">
    <name type="scientific">Candidatus Nitrospira neomarina</name>
    <dbReference type="NCBI Taxonomy" id="3020899"/>
    <lineage>
        <taxon>Bacteria</taxon>
        <taxon>Pseudomonadati</taxon>
        <taxon>Nitrospirota</taxon>
        <taxon>Nitrospiria</taxon>
        <taxon>Nitrospirales</taxon>
        <taxon>Nitrospiraceae</taxon>
        <taxon>Nitrospira</taxon>
    </lineage>
</organism>
<dbReference type="Gene3D" id="2.160.20.80">
    <property type="entry name" value="E3 ubiquitin-protein ligase SopA"/>
    <property type="match status" value="4"/>
</dbReference>
<name>A0AA96GJG4_9BACT</name>
<dbReference type="EMBL" id="CP116968">
    <property type="protein sequence ID" value="WNM62467.1"/>
    <property type="molecule type" value="Genomic_DNA"/>
</dbReference>